<keyword evidence="3 7" id="KW-0812">Transmembrane</keyword>
<sequence>MSGDELSADDAWLALRRYGRWPLIRDAFIRFRYGDGFSHARAFGFQLCLAALPFMIAVSGLAADLGAETPGQVVADTIGSITPGASESLVRELLADTERSRETGELALLLGLLTGLVALTTAMAQIERGANRIYGIERDRPALRKYIRSAILAVLAGLPALFGFVLLVAGRPFGESAERHWGWGGHVRVAWDVVRWPVSLALIVLAVGLIFRYAPRRHQPGLSWLLFGAVVSTVLWWLVSLLLAGYVRVSGGFGATYGPLTGVIALLLWANLTGIALFLGVAFAAQLEAQRVGVRRPAKQDSWKPGLTGEIPRARGRGLRSKR</sequence>
<proteinExistence type="predicted"/>
<evidence type="ECO:0000256" key="1">
    <source>
        <dbReference type="ARBA" id="ARBA00004651"/>
    </source>
</evidence>
<feature type="transmembrane region" description="Helical" evidence="7">
    <location>
        <begin position="146"/>
        <end position="173"/>
    </location>
</feature>
<feature type="transmembrane region" description="Helical" evidence="7">
    <location>
        <begin position="42"/>
        <end position="63"/>
    </location>
</feature>
<evidence type="ECO:0000256" key="3">
    <source>
        <dbReference type="ARBA" id="ARBA00022692"/>
    </source>
</evidence>
<dbReference type="PIRSF" id="PIRSF035875">
    <property type="entry name" value="RNase_BN"/>
    <property type="match status" value="1"/>
</dbReference>
<evidence type="ECO:0000256" key="6">
    <source>
        <dbReference type="SAM" id="MobiDB-lite"/>
    </source>
</evidence>
<evidence type="ECO:0000313" key="8">
    <source>
        <dbReference type="EMBL" id="GIE02081.1"/>
    </source>
</evidence>
<protein>
    <submittedName>
        <fullName evidence="8">Uncharacterized protein</fullName>
    </submittedName>
</protein>
<dbReference type="RefSeq" id="WP_239132471.1">
    <property type="nucleotide sequence ID" value="NZ_BAAATX010000001.1"/>
</dbReference>
<feature type="region of interest" description="Disordered" evidence="6">
    <location>
        <begin position="299"/>
        <end position="323"/>
    </location>
</feature>
<comment type="caution">
    <text evidence="8">The sequence shown here is derived from an EMBL/GenBank/DDBJ whole genome shotgun (WGS) entry which is preliminary data.</text>
</comment>
<feature type="transmembrane region" description="Helical" evidence="7">
    <location>
        <begin position="223"/>
        <end position="246"/>
    </location>
</feature>
<reference evidence="8 9" key="1">
    <citation type="submission" date="2021-01" db="EMBL/GenBank/DDBJ databases">
        <title>Whole genome shotgun sequence of Actinoplanes durhamensis NBRC 14914.</title>
        <authorList>
            <person name="Komaki H."/>
            <person name="Tamura T."/>
        </authorList>
    </citation>
    <scope>NUCLEOTIDE SEQUENCE [LARGE SCALE GENOMIC DNA]</scope>
    <source>
        <strain evidence="8 9">NBRC 14914</strain>
    </source>
</reference>
<feature type="transmembrane region" description="Helical" evidence="7">
    <location>
        <begin position="266"/>
        <end position="287"/>
    </location>
</feature>
<dbReference type="NCBIfam" id="TIGR00765">
    <property type="entry name" value="yihY_not_rbn"/>
    <property type="match status" value="1"/>
</dbReference>
<gene>
    <name evidence="8" type="ORF">Adu01nite_34310</name>
</gene>
<feature type="transmembrane region" description="Helical" evidence="7">
    <location>
        <begin position="106"/>
        <end position="126"/>
    </location>
</feature>
<name>A0ABQ3YWW6_9ACTN</name>
<evidence type="ECO:0000256" key="7">
    <source>
        <dbReference type="SAM" id="Phobius"/>
    </source>
</evidence>
<keyword evidence="5 7" id="KW-0472">Membrane</keyword>
<evidence type="ECO:0000256" key="4">
    <source>
        <dbReference type="ARBA" id="ARBA00022989"/>
    </source>
</evidence>
<evidence type="ECO:0000313" key="9">
    <source>
        <dbReference type="Proteomes" id="UP000637628"/>
    </source>
</evidence>
<dbReference type="EMBL" id="BOML01000029">
    <property type="protein sequence ID" value="GIE02081.1"/>
    <property type="molecule type" value="Genomic_DNA"/>
</dbReference>
<keyword evidence="4 7" id="KW-1133">Transmembrane helix</keyword>
<accession>A0ABQ3YWW6</accession>
<dbReference type="PANTHER" id="PTHR30213:SF0">
    <property type="entry name" value="UPF0761 MEMBRANE PROTEIN YIHY"/>
    <property type="match status" value="1"/>
</dbReference>
<comment type="subcellular location">
    <subcellularLocation>
        <location evidence="1">Cell membrane</location>
        <topology evidence="1">Multi-pass membrane protein</topology>
    </subcellularLocation>
</comment>
<dbReference type="InterPro" id="IPR017039">
    <property type="entry name" value="Virul_fac_BrkB"/>
</dbReference>
<evidence type="ECO:0000256" key="5">
    <source>
        <dbReference type="ARBA" id="ARBA00023136"/>
    </source>
</evidence>
<dbReference type="Proteomes" id="UP000637628">
    <property type="component" value="Unassembled WGS sequence"/>
</dbReference>
<dbReference type="PANTHER" id="PTHR30213">
    <property type="entry name" value="INNER MEMBRANE PROTEIN YHJD"/>
    <property type="match status" value="1"/>
</dbReference>
<feature type="compositionally biased region" description="Basic residues" evidence="6">
    <location>
        <begin position="314"/>
        <end position="323"/>
    </location>
</feature>
<keyword evidence="9" id="KW-1185">Reference proteome</keyword>
<feature type="transmembrane region" description="Helical" evidence="7">
    <location>
        <begin position="193"/>
        <end position="211"/>
    </location>
</feature>
<dbReference type="Pfam" id="PF03631">
    <property type="entry name" value="Virul_fac_BrkB"/>
    <property type="match status" value="1"/>
</dbReference>
<organism evidence="8 9">
    <name type="scientific">Paractinoplanes durhamensis</name>
    <dbReference type="NCBI Taxonomy" id="113563"/>
    <lineage>
        <taxon>Bacteria</taxon>
        <taxon>Bacillati</taxon>
        <taxon>Actinomycetota</taxon>
        <taxon>Actinomycetes</taxon>
        <taxon>Micromonosporales</taxon>
        <taxon>Micromonosporaceae</taxon>
        <taxon>Paractinoplanes</taxon>
    </lineage>
</organism>
<keyword evidence="2" id="KW-1003">Cell membrane</keyword>
<evidence type="ECO:0000256" key="2">
    <source>
        <dbReference type="ARBA" id="ARBA00022475"/>
    </source>
</evidence>